<dbReference type="Proteomes" id="UP001606302">
    <property type="component" value="Unassembled WGS sequence"/>
</dbReference>
<evidence type="ECO:0000256" key="3">
    <source>
        <dbReference type="ARBA" id="ARBA00012737"/>
    </source>
</evidence>
<protein>
    <recommendedName>
        <fullName evidence="3">asparagine synthase (glutamine-hydrolyzing)</fullName>
        <ecNumber evidence="3">6.3.5.4</ecNumber>
    </recommendedName>
</protein>
<dbReference type="NCBIfam" id="TIGR01536">
    <property type="entry name" value="asn_synth_AEB"/>
    <property type="match status" value="1"/>
</dbReference>
<keyword evidence="6" id="KW-0315">Glutamine amidotransferase</keyword>
<dbReference type="InterPro" id="IPR001962">
    <property type="entry name" value="Asn_synthase"/>
</dbReference>
<reference evidence="9 10" key="1">
    <citation type="submission" date="2024-08" db="EMBL/GenBank/DDBJ databases">
        <authorList>
            <person name="Lu H."/>
        </authorList>
    </citation>
    <scope>NUCLEOTIDE SEQUENCE [LARGE SCALE GENOMIC DNA]</scope>
    <source>
        <strain evidence="9 10">DXS20W</strain>
    </source>
</reference>
<dbReference type="SUPFAM" id="SSF52402">
    <property type="entry name" value="Adenine nucleotide alpha hydrolases-like"/>
    <property type="match status" value="1"/>
</dbReference>
<keyword evidence="5" id="KW-0067">ATP-binding</keyword>
<dbReference type="PANTHER" id="PTHR43284">
    <property type="entry name" value="ASPARAGINE SYNTHETASE (GLUTAMINE-HYDROLYZING)"/>
    <property type="match status" value="1"/>
</dbReference>
<keyword evidence="10" id="KW-1185">Reference proteome</keyword>
<dbReference type="InterPro" id="IPR051786">
    <property type="entry name" value="ASN_synthetase/amidase"/>
</dbReference>
<dbReference type="Gene3D" id="3.60.20.10">
    <property type="entry name" value="Glutamine Phosphoribosylpyrophosphate, subunit 1, domain 1"/>
    <property type="match status" value="1"/>
</dbReference>
<name>A0ABW7GI74_9BURK</name>
<dbReference type="Pfam" id="PF00733">
    <property type="entry name" value="Asn_synthase"/>
    <property type="match status" value="1"/>
</dbReference>
<keyword evidence="9" id="KW-0436">Ligase</keyword>
<dbReference type="EC" id="6.3.5.4" evidence="3"/>
<comment type="pathway">
    <text evidence="1">Amino-acid biosynthesis; L-asparagine biosynthesis; L-asparagine from L-aspartate (L-Gln route): step 1/1.</text>
</comment>
<dbReference type="SUPFAM" id="SSF56235">
    <property type="entry name" value="N-terminal nucleophile aminohydrolases (Ntn hydrolases)"/>
    <property type="match status" value="1"/>
</dbReference>
<comment type="catalytic activity">
    <reaction evidence="7">
        <text>L-aspartate + L-glutamine + ATP + H2O = L-asparagine + L-glutamate + AMP + diphosphate + H(+)</text>
        <dbReference type="Rhea" id="RHEA:12228"/>
        <dbReference type="ChEBI" id="CHEBI:15377"/>
        <dbReference type="ChEBI" id="CHEBI:15378"/>
        <dbReference type="ChEBI" id="CHEBI:29985"/>
        <dbReference type="ChEBI" id="CHEBI:29991"/>
        <dbReference type="ChEBI" id="CHEBI:30616"/>
        <dbReference type="ChEBI" id="CHEBI:33019"/>
        <dbReference type="ChEBI" id="CHEBI:58048"/>
        <dbReference type="ChEBI" id="CHEBI:58359"/>
        <dbReference type="ChEBI" id="CHEBI:456215"/>
        <dbReference type="EC" id="6.3.5.4"/>
    </reaction>
</comment>
<dbReference type="CDD" id="cd00712">
    <property type="entry name" value="AsnB"/>
    <property type="match status" value="1"/>
</dbReference>
<dbReference type="RefSeq" id="WP_394510494.1">
    <property type="nucleotide sequence ID" value="NZ_JBIGHX010000003.1"/>
</dbReference>
<dbReference type="Pfam" id="PF13522">
    <property type="entry name" value="GATase_6"/>
    <property type="match status" value="1"/>
</dbReference>
<evidence type="ECO:0000259" key="8">
    <source>
        <dbReference type="PROSITE" id="PS51278"/>
    </source>
</evidence>
<dbReference type="InterPro" id="IPR033738">
    <property type="entry name" value="AsnB_N"/>
</dbReference>
<dbReference type="InterPro" id="IPR029055">
    <property type="entry name" value="Ntn_hydrolases_N"/>
</dbReference>
<evidence type="ECO:0000256" key="6">
    <source>
        <dbReference type="ARBA" id="ARBA00022962"/>
    </source>
</evidence>
<evidence type="ECO:0000256" key="5">
    <source>
        <dbReference type="ARBA" id="ARBA00022840"/>
    </source>
</evidence>
<dbReference type="InterPro" id="IPR017932">
    <property type="entry name" value="GATase_2_dom"/>
</dbReference>
<dbReference type="CDD" id="cd01991">
    <property type="entry name" value="Asn_synthase_B_C"/>
    <property type="match status" value="1"/>
</dbReference>
<evidence type="ECO:0000256" key="7">
    <source>
        <dbReference type="ARBA" id="ARBA00048741"/>
    </source>
</evidence>
<evidence type="ECO:0000256" key="4">
    <source>
        <dbReference type="ARBA" id="ARBA00022741"/>
    </source>
</evidence>
<evidence type="ECO:0000256" key="1">
    <source>
        <dbReference type="ARBA" id="ARBA00005187"/>
    </source>
</evidence>
<accession>A0ABW7GI74</accession>
<proteinExistence type="inferred from homology"/>
<sequence length="654" mass="73137">MCGVVGFLGSTTFPDRDSATSTLRRMADRIVTRGPDSDGYWFDADDQIGFGHRRLAIVDLSPAGHQPMAAPSGRYMTVFNGEIYNHIELREQLEASGDAPAWRGHSDTETMLACLDAWGLERTVRACTGMFAIAVWDRQTKQLSLVRDRLGEKPLYYGWQGTGNAATFLFASELKALKAHPAFSAGIDRGALTLLLRHNCIPAPYSIHEGIRKLEPGEILSVSLRAREPRIQAYWSVAEAVEQGRASPFQGSPAEAVDELESLLSASIKRQMMADVPLGAFLSGGIDSSTVVALMQAQSSRPVKTFTIGFNEEGYNEAVHAKAVARHLGTEHTELYVPAPKALDVVPKLASLYCEPFSDSSQIPTYLVSELARQHVTVSLSGDAGDELFAGYGRYTWTHRLWGRISRCPTSLRRMGAAAITSVPPGAWNGMLRPLRPLLPQALRIANLGDRLHKGAQVLAHQTQDELYRSLVSHWMQPAEIVRDGSEPATRLTSGQFDALTGIEKMMALDAVSYLPDDILVKVDRAAMGVSLETRVPMLDHRLVEFAWRLPLDYKLRDSTSKWVLRQLLYRHVPKALIERPKMGFGVPLDMWLRTSLKDWAEALLDESRLRREGFFDPAPIRRKWQEHLSGSRNWHYQLWDVLMFQAWLDHERV</sequence>
<feature type="domain" description="Glutamine amidotransferase type-2" evidence="8">
    <location>
        <begin position="2"/>
        <end position="225"/>
    </location>
</feature>
<organism evidence="9 10">
    <name type="scientific">Pelomonas lactea</name>
    <dbReference type="NCBI Taxonomy" id="3299030"/>
    <lineage>
        <taxon>Bacteria</taxon>
        <taxon>Pseudomonadati</taxon>
        <taxon>Pseudomonadota</taxon>
        <taxon>Betaproteobacteria</taxon>
        <taxon>Burkholderiales</taxon>
        <taxon>Sphaerotilaceae</taxon>
        <taxon>Roseateles</taxon>
    </lineage>
</organism>
<evidence type="ECO:0000313" key="10">
    <source>
        <dbReference type="Proteomes" id="UP001606302"/>
    </source>
</evidence>
<comment type="similarity">
    <text evidence="2">Belongs to the asparagine synthetase family.</text>
</comment>
<dbReference type="PANTHER" id="PTHR43284:SF1">
    <property type="entry name" value="ASPARAGINE SYNTHETASE"/>
    <property type="match status" value="1"/>
</dbReference>
<comment type="caution">
    <text evidence="9">The sequence shown here is derived from an EMBL/GenBank/DDBJ whole genome shotgun (WGS) entry which is preliminary data.</text>
</comment>
<evidence type="ECO:0000313" key="9">
    <source>
        <dbReference type="EMBL" id="MFG6461626.1"/>
    </source>
</evidence>
<gene>
    <name evidence="9" type="primary">asnB</name>
    <name evidence="9" type="ORF">ACG04Q_08590</name>
</gene>
<dbReference type="GO" id="GO:0004066">
    <property type="term" value="F:asparagine synthase (glutamine-hydrolyzing) activity"/>
    <property type="evidence" value="ECO:0007669"/>
    <property type="project" value="UniProtKB-EC"/>
</dbReference>
<dbReference type="InterPro" id="IPR014729">
    <property type="entry name" value="Rossmann-like_a/b/a_fold"/>
</dbReference>
<dbReference type="PROSITE" id="PS51278">
    <property type="entry name" value="GATASE_TYPE_2"/>
    <property type="match status" value="1"/>
</dbReference>
<dbReference type="Gene3D" id="3.40.50.620">
    <property type="entry name" value="HUPs"/>
    <property type="match status" value="1"/>
</dbReference>
<keyword evidence="4" id="KW-0547">Nucleotide-binding</keyword>
<evidence type="ECO:0000256" key="2">
    <source>
        <dbReference type="ARBA" id="ARBA00005752"/>
    </source>
</evidence>
<dbReference type="EMBL" id="JBIGHX010000003">
    <property type="protein sequence ID" value="MFG6461626.1"/>
    <property type="molecule type" value="Genomic_DNA"/>
</dbReference>
<dbReference type="InterPro" id="IPR006426">
    <property type="entry name" value="Asn_synth_AEB"/>
</dbReference>
<dbReference type="PIRSF" id="PIRSF001589">
    <property type="entry name" value="Asn_synthetase_glu-h"/>
    <property type="match status" value="1"/>
</dbReference>